<dbReference type="EMBL" id="QUSZ01009073">
    <property type="protein sequence ID" value="RHX99571.1"/>
    <property type="molecule type" value="Genomic_DNA"/>
</dbReference>
<evidence type="ECO:0000256" key="9">
    <source>
        <dbReference type="PIRSR" id="PIRSR600183-50"/>
    </source>
</evidence>
<dbReference type="PRINTS" id="PR01179">
    <property type="entry name" value="ODADCRBXLASE"/>
</dbReference>
<dbReference type="InterPro" id="IPR022653">
    <property type="entry name" value="De-COase2_pyr-phos_BS"/>
</dbReference>
<evidence type="ECO:0000256" key="3">
    <source>
        <dbReference type="ARBA" id="ARBA00022898"/>
    </source>
</evidence>
<evidence type="ECO:0000256" key="4">
    <source>
        <dbReference type="ARBA" id="ARBA00023239"/>
    </source>
</evidence>
<dbReference type="GO" id="GO:0004586">
    <property type="term" value="F:ornithine decarboxylase activity"/>
    <property type="evidence" value="ECO:0007669"/>
    <property type="project" value="UniProtKB-EC"/>
</dbReference>
<comment type="catalytic activity">
    <reaction evidence="8">
        <text>L-ornithine + H(+) = putrescine + CO2</text>
        <dbReference type="Rhea" id="RHEA:22964"/>
        <dbReference type="ChEBI" id="CHEBI:15378"/>
        <dbReference type="ChEBI" id="CHEBI:16526"/>
        <dbReference type="ChEBI" id="CHEBI:46911"/>
        <dbReference type="ChEBI" id="CHEBI:326268"/>
        <dbReference type="EC" id="4.1.1.17"/>
    </reaction>
</comment>
<feature type="domain" description="Orn/DAP/Arg decarboxylase 2 N-terminal" evidence="12">
    <location>
        <begin position="133"/>
        <end position="365"/>
    </location>
</feature>
<dbReference type="SUPFAM" id="SSF50621">
    <property type="entry name" value="Alanine racemase C-terminal domain-like"/>
    <property type="match status" value="1"/>
</dbReference>
<evidence type="ECO:0000256" key="10">
    <source>
        <dbReference type="RuleBase" id="RU003737"/>
    </source>
</evidence>
<evidence type="ECO:0000313" key="13">
    <source>
        <dbReference type="EMBL" id="RHX99571.1"/>
    </source>
</evidence>
<comment type="similarity">
    <text evidence="2 10">Belongs to the Orn/Lys/Arg decarboxylase class-II family.</text>
</comment>
<organism evidence="13 14">
    <name type="scientific">Aphanomyces astaci</name>
    <name type="common">Crayfish plague agent</name>
    <dbReference type="NCBI Taxonomy" id="112090"/>
    <lineage>
        <taxon>Eukaryota</taxon>
        <taxon>Sar</taxon>
        <taxon>Stramenopiles</taxon>
        <taxon>Oomycota</taxon>
        <taxon>Saprolegniomycetes</taxon>
        <taxon>Saprolegniales</taxon>
        <taxon>Verrucalvaceae</taxon>
        <taxon>Aphanomyces</taxon>
    </lineage>
</organism>
<protein>
    <recommendedName>
        <fullName evidence="6">ornithine decarboxylase</fullName>
        <ecNumber evidence="6">4.1.1.17</ecNumber>
    </recommendedName>
</protein>
<name>A0A396ZWD4_APHAT</name>
<dbReference type="InterPro" id="IPR022644">
    <property type="entry name" value="De-COase2_N"/>
</dbReference>
<evidence type="ECO:0000259" key="12">
    <source>
        <dbReference type="Pfam" id="PF02784"/>
    </source>
</evidence>
<evidence type="ECO:0000256" key="8">
    <source>
        <dbReference type="ARBA" id="ARBA00049127"/>
    </source>
</evidence>
<dbReference type="InterPro" id="IPR000183">
    <property type="entry name" value="Orn/DAP/Arg_de-COase"/>
</dbReference>
<evidence type="ECO:0000256" key="5">
    <source>
        <dbReference type="ARBA" id="ARBA00034115"/>
    </source>
</evidence>
<dbReference type="PROSITE" id="PS00878">
    <property type="entry name" value="ODR_DC_2_1"/>
    <property type="match status" value="1"/>
</dbReference>
<sequence length="516" mass="55063">MIRASLPFTRLPGLVTRGCFKFKNTHSAMFATFSGPTTVAAARSARAGAAVAGDRLRIAKDSVLTGPTVGSANYHSAALAVEVPDDIVPPLVVQQHQLHAASSIVAKKSVLNRLWQHIETGEENAFYVVDTSAVEARFNLWMKHLPYVKPYYAVKCNPDPSILQTLARLGAGFDCASQAEIAQVLAHGVDPRSIIYANPCKQPSHISYATQQSIDFMTFDGCDELTKMKRIDPDARVVLRLFVDDSHSQCPLGTKFGAVLNDVPAILKHAKAIGSNVVGVSFHVGSGCSDAAAYTDAVVRARKAFDIGTSLGFDFDLLDIGGGFPGDANAPISFESIASTLNAALSTHFPSGVKIISEPGRFFAATSHTLAVNVIGRKLAPNSLAASSAAATSSSPAKAARGHRGLHAGADPYYMYFVNDGLYGSFNCLLYDHAQVHPVALGGSEDQKFSSSIWGPTCDGLDCIAKDIDMPVLDIGQWIYFANMGAYTSAAGSHFNGFAPPDKVYFDCHDQHDDEE</sequence>
<comment type="pathway">
    <text evidence="5">Amine and polyamine biosynthesis; putrescine biosynthesis via L-ornithine pathway; putrescine from L-ornithine: step 1/1.</text>
</comment>
<accession>A0A396ZWD4</accession>
<dbReference type="SUPFAM" id="SSF51419">
    <property type="entry name" value="PLP-binding barrel"/>
    <property type="match status" value="1"/>
</dbReference>
<dbReference type="Proteomes" id="UP000265427">
    <property type="component" value="Unassembled WGS sequence"/>
</dbReference>
<dbReference type="VEuPathDB" id="FungiDB:H257_16703"/>
<dbReference type="FunFam" id="3.20.20.10:FF:000005">
    <property type="entry name" value="Ornithine decarboxylase"/>
    <property type="match status" value="1"/>
</dbReference>
<comment type="subunit">
    <text evidence="7">Homodimer. Only the dimer is catalytically active, as the active sites are constructed of residues from both monomers.</text>
</comment>
<dbReference type="InterPro" id="IPR002433">
    <property type="entry name" value="Orn_de-COase"/>
</dbReference>
<proteinExistence type="inferred from homology"/>
<evidence type="ECO:0000256" key="6">
    <source>
        <dbReference type="ARBA" id="ARBA00034138"/>
    </source>
</evidence>
<dbReference type="PANTHER" id="PTHR11482">
    <property type="entry name" value="ARGININE/DIAMINOPIMELATE/ORNITHINE DECARBOXYLASE"/>
    <property type="match status" value="1"/>
</dbReference>
<dbReference type="EC" id="4.1.1.17" evidence="6"/>
<dbReference type="Gene3D" id="2.40.37.10">
    <property type="entry name" value="Lyase, Ornithine Decarboxylase, Chain A, domain 1"/>
    <property type="match status" value="1"/>
</dbReference>
<keyword evidence="4" id="KW-0456">Lyase</keyword>
<feature type="domain" description="Orn/DAP/Arg decarboxylase 2 C-terminal" evidence="11">
    <location>
        <begin position="126"/>
        <end position="485"/>
    </location>
</feature>
<dbReference type="Pfam" id="PF00278">
    <property type="entry name" value="Orn_DAP_Arg_deC"/>
    <property type="match status" value="1"/>
</dbReference>
<keyword evidence="3 9" id="KW-0663">Pyridoxal phosphate</keyword>
<reference evidence="13 14" key="1">
    <citation type="submission" date="2018-08" db="EMBL/GenBank/DDBJ databases">
        <title>Aphanomyces genome sequencing and annotation.</title>
        <authorList>
            <person name="Minardi D."/>
            <person name="Oidtmann B."/>
            <person name="Van Der Giezen M."/>
            <person name="Studholme D.J."/>
        </authorList>
    </citation>
    <scope>NUCLEOTIDE SEQUENCE [LARGE SCALE GENOMIC DNA]</scope>
    <source>
        <strain evidence="13 14">Kv</strain>
    </source>
</reference>
<evidence type="ECO:0000256" key="1">
    <source>
        <dbReference type="ARBA" id="ARBA00001933"/>
    </source>
</evidence>
<comment type="caution">
    <text evidence="13">The sequence shown here is derived from an EMBL/GenBank/DDBJ whole genome shotgun (WGS) entry which is preliminary data.</text>
</comment>
<dbReference type="Pfam" id="PF02784">
    <property type="entry name" value="Orn_Arg_deC_N"/>
    <property type="match status" value="1"/>
</dbReference>
<comment type="cofactor">
    <cofactor evidence="1 9">
        <name>pyridoxal 5'-phosphate</name>
        <dbReference type="ChEBI" id="CHEBI:597326"/>
    </cofactor>
</comment>
<feature type="modified residue" description="N6-(pyridoxal phosphate)lysine" evidence="9">
    <location>
        <position position="155"/>
    </location>
</feature>
<dbReference type="PRINTS" id="PR01182">
    <property type="entry name" value="ORNDCRBXLASE"/>
</dbReference>
<dbReference type="GO" id="GO:0033387">
    <property type="term" value="P:putrescine biosynthetic process from arginine, via ornithine"/>
    <property type="evidence" value="ECO:0007669"/>
    <property type="project" value="TreeGrafter"/>
</dbReference>
<dbReference type="GO" id="GO:0005737">
    <property type="term" value="C:cytoplasm"/>
    <property type="evidence" value="ECO:0007669"/>
    <property type="project" value="TreeGrafter"/>
</dbReference>
<dbReference type="InterPro" id="IPR029066">
    <property type="entry name" value="PLP-binding_barrel"/>
</dbReference>
<evidence type="ECO:0000259" key="11">
    <source>
        <dbReference type="Pfam" id="PF00278"/>
    </source>
</evidence>
<dbReference type="PANTHER" id="PTHR11482:SF6">
    <property type="entry name" value="ORNITHINE DECARBOXYLASE 1-RELATED"/>
    <property type="match status" value="1"/>
</dbReference>
<dbReference type="Gene3D" id="3.20.20.10">
    <property type="entry name" value="Alanine racemase"/>
    <property type="match status" value="1"/>
</dbReference>
<dbReference type="AlphaFoldDB" id="A0A396ZWD4"/>
<feature type="active site" description="Proton donor" evidence="9">
    <location>
        <position position="458"/>
    </location>
</feature>
<gene>
    <name evidence="13" type="ORF">DYB36_006175</name>
</gene>
<dbReference type="InterPro" id="IPR009006">
    <property type="entry name" value="Ala_racemase/Decarboxylase_C"/>
</dbReference>
<dbReference type="CDD" id="cd00622">
    <property type="entry name" value="PLPDE_III_ODC"/>
    <property type="match status" value="1"/>
</dbReference>
<evidence type="ECO:0000256" key="2">
    <source>
        <dbReference type="ARBA" id="ARBA00008872"/>
    </source>
</evidence>
<evidence type="ECO:0000256" key="7">
    <source>
        <dbReference type="ARBA" id="ARBA00046672"/>
    </source>
</evidence>
<dbReference type="InterPro" id="IPR022643">
    <property type="entry name" value="De-COase2_C"/>
</dbReference>
<evidence type="ECO:0000313" key="14">
    <source>
        <dbReference type="Proteomes" id="UP000265427"/>
    </source>
</evidence>